<accession>A0A2G5CNV0</accession>
<feature type="repeat" description="PPR" evidence="2">
    <location>
        <begin position="213"/>
        <end position="247"/>
    </location>
</feature>
<evidence type="ECO:0000256" key="2">
    <source>
        <dbReference type="PROSITE-ProRule" id="PRU00708"/>
    </source>
</evidence>
<dbReference type="PANTHER" id="PTHR47926:SF533">
    <property type="entry name" value="DYW DOMAIN-CONTAINING PROTEIN"/>
    <property type="match status" value="1"/>
</dbReference>
<dbReference type="GO" id="GO:0009451">
    <property type="term" value="P:RNA modification"/>
    <property type="evidence" value="ECO:0007669"/>
    <property type="project" value="InterPro"/>
</dbReference>
<dbReference type="InterPro" id="IPR046960">
    <property type="entry name" value="PPR_At4g14850-like_plant"/>
</dbReference>
<feature type="domain" description="DYW" evidence="3">
    <location>
        <begin position="529"/>
        <end position="621"/>
    </location>
</feature>
<dbReference type="STRING" id="218851.A0A2G5CNV0"/>
<dbReference type="EMBL" id="KZ305060">
    <property type="protein sequence ID" value="PIA32860.1"/>
    <property type="molecule type" value="Genomic_DNA"/>
</dbReference>
<dbReference type="FunFam" id="1.25.40.10:FF:000407">
    <property type="entry name" value="Putative pentatricopeptide repeat-containing protein"/>
    <property type="match status" value="1"/>
</dbReference>
<dbReference type="FunCoup" id="A0A2G5CNV0">
    <property type="interactions" value="11"/>
</dbReference>
<keyword evidence="5" id="KW-1185">Reference proteome</keyword>
<dbReference type="NCBIfam" id="TIGR00756">
    <property type="entry name" value="PPR"/>
    <property type="match status" value="4"/>
</dbReference>
<dbReference type="Pfam" id="PF20430">
    <property type="entry name" value="Eplus_motif"/>
    <property type="match status" value="1"/>
</dbReference>
<dbReference type="InterPro" id="IPR032867">
    <property type="entry name" value="DYW_dom"/>
</dbReference>
<evidence type="ECO:0000313" key="4">
    <source>
        <dbReference type="EMBL" id="PIA32860.1"/>
    </source>
</evidence>
<dbReference type="Pfam" id="PF01535">
    <property type="entry name" value="PPR"/>
    <property type="match status" value="5"/>
</dbReference>
<dbReference type="OrthoDB" id="185373at2759"/>
<feature type="repeat" description="PPR" evidence="2">
    <location>
        <begin position="349"/>
        <end position="384"/>
    </location>
</feature>
<name>A0A2G5CNV0_AQUCA</name>
<dbReference type="Pfam" id="PF20431">
    <property type="entry name" value="E_motif"/>
    <property type="match status" value="1"/>
</dbReference>
<dbReference type="Pfam" id="PF13041">
    <property type="entry name" value="PPR_2"/>
    <property type="match status" value="2"/>
</dbReference>
<organism evidence="4 5">
    <name type="scientific">Aquilegia coerulea</name>
    <name type="common">Rocky mountain columbine</name>
    <dbReference type="NCBI Taxonomy" id="218851"/>
    <lineage>
        <taxon>Eukaryota</taxon>
        <taxon>Viridiplantae</taxon>
        <taxon>Streptophyta</taxon>
        <taxon>Embryophyta</taxon>
        <taxon>Tracheophyta</taxon>
        <taxon>Spermatophyta</taxon>
        <taxon>Magnoliopsida</taxon>
        <taxon>Ranunculales</taxon>
        <taxon>Ranunculaceae</taxon>
        <taxon>Thalictroideae</taxon>
        <taxon>Aquilegia</taxon>
    </lineage>
</organism>
<feature type="repeat" description="PPR" evidence="2">
    <location>
        <begin position="111"/>
        <end position="146"/>
    </location>
</feature>
<dbReference type="Proteomes" id="UP000230069">
    <property type="component" value="Unassembled WGS sequence"/>
</dbReference>
<dbReference type="PROSITE" id="PS51375">
    <property type="entry name" value="PPR"/>
    <property type="match status" value="5"/>
</dbReference>
<dbReference type="FunFam" id="1.25.40.10:FF:000475">
    <property type="entry name" value="Pentatricopeptide repeat-containing protein At5g40410, mitochondrial"/>
    <property type="match status" value="1"/>
</dbReference>
<evidence type="ECO:0000313" key="5">
    <source>
        <dbReference type="Proteomes" id="UP000230069"/>
    </source>
</evidence>
<dbReference type="InParanoid" id="A0A2G5CNV0"/>
<dbReference type="AlphaFoldDB" id="A0A2G5CNV0"/>
<dbReference type="GO" id="GO:0003723">
    <property type="term" value="F:RNA binding"/>
    <property type="evidence" value="ECO:0007669"/>
    <property type="project" value="InterPro"/>
</dbReference>
<dbReference type="Pfam" id="PF14432">
    <property type="entry name" value="DYW_deaminase"/>
    <property type="match status" value="1"/>
</dbReference>
<feature type="repeat" description="PPR" evidence="2">
    <location>
        <begin position="314"/>
        <end position="348"/>
    </location>
</feature>
<dbReference type="PANTHER" id="PTHR47926">
    <property type="entry name" value="PENTATRICOPEPTIDE REPEAT-CONTAINING PROTEIN"/>
    <property type="match status" value="1"/>
</dbReference>
<feature type="repeat" description="PPR" evidence="2">
    <location>
        <begin position="451"/>
        <end position="485"/>
    </location>
</feature>
<dbReference type="Gene3D" id="1.25.40.10">
    <property type="entry name" value="Tetratricopeptide repeat domain"/>
    <property type="match status" value="3"/>
</dbReference>
<sequence>MVTRRAYSLYHYNYWFSQIPKHFNPTTRRNVCTSIHSQTLLQHYPNSNPKPLFLDVNSCFSIFDCQIFHTKLIKCGNYNDGFIGDQLVGLYAKFGNLYGALQLFDEIPNKDLVSWNSIISVVSRNRDVGKSYSLFCRMRREMGLNPNEVTLISLLPVFANKQALVEGECVHVYAVKLGFLCEAKVVNSLISMYGKCCAVYAACQLFEAMSLRNLVSWNSVIAVHVQNGLSEEGIYYFNNMRMAGINPDRTTIVTLLQAFGDLAAIRPGRAIHGYIIGSGFSLDVPVGTALISVYSKCGSLDASYELFLEMNNPDRITWTAMLASYSMHGHGREAIDFFNLMVKKGIRPDHVTFTHVLNACSHSGLIEEGKMYFESMFKDYGVTPRIDHYSCMVDLLGRSGLLDEAHELIQGMPMEPNAGVWGALIGACRVQRNIKFGREVAEILFALEPSDPRNYIILSNMYSAAGQWKEASEVRALMRARGLKKDAGYSYIEHGGKVHGFVVGDESHPVSKQIYVKLGELIVKIVNAGYVPNTEFVLHDVDEEVKKDMIYKHSEKLAIAFGILVNDTGIPIMITKNLRICGDCHSAAKFISLVEKRAIVVRDSKRFHHFANGLCSCGDYW</sequence>
<evidence type="ECO:0000259" key="3">
    <source>
        <dbReference type="Pfam" id="PF14432"/>
    </source>
</evidence>
<gene>
    <name evidence="4" type="ORF">AQUCO_04300057v1</name>
</gene>
<dbReference type="InterPro" id="IPR046848">
    <property type="entry name" value="E_motif"/>
</dbReference>
<dbReference type="GO" id="GO:0008270">
    <property type="term" value="F:zinc ion binding"/>
    <property type="evidence" value="ECO:0007669"/>
    <property type="project" value="InterPro"/>
</dbReference>
<reference evidence="4 5" key="1">
    <citation type="submission" date="2017-09" db="EMBL/GenBank/DDBJ databases">
        <title>WGS assembly of Aquilegia coerulea Goldsmith.</title>
        <authorList>
            <person name="Hodges S."/>
            <person name="Kramer E."/>
            <person name="Nordborg M."/>
            <person name="Tomkins J."/>
            <person name="Borevitz J."/>
            <person name="Derieg N."/>
            <person name="Yan J."/>
            <person name="Mihaltcheva S."/>
            <person name="Hayes R.D."/>
            <person name="Rokhsar D."/>
        </authorList>
    </citation>
    <scope>NUCLEOTIDE SEQUENCE [LARGE SCALE GENOMIC DNA]</scope>
    <source>
        <strain evidence="5">cv. Goldsmith</strain>
    </source>
</reference>
<dbReference type="InterPro" id="IPR011990">
    <property type="entry name" value="TPR-like_helical_dom_sf"/>
</dbReference>
<keyword evidence="1" id="KW-0677">Repeat</keyword>
<dbReference type="InterPro" id="IPR002885">
    <property type="entry name" value="PPR_rpt"/>
</dbReference>
<proteinExistence type="predicted"/>
<protein>
    <recommendedName>
        <fullName evidence="3">DYW domain-containing protein</fullName>
    </recommendedName>
</protein>
<dbReference type="InterPro" id="IPR046849">
    <property type="entry name" value="E2_motif"/>
</dbReference>
<evidence type="ECO:0000256" key="1">
    <source>
        <dbReference type="ARBA" id="ARBA00022737"/>
    </source>
</evidence>